<dbReference type="InterPro" id="IPR001647">
    <property type="entry name" value="HTH_TetR"/>
</dbReference>
<dbReference type="SUPFAM" id="SSF46689">
    <property type="entry name" value="Homeodomain-like"/>
    <property type="match status" value="1"/>
</dbReference>
<evidence type="ECO:0000259" key="5">
    <source>
        <dbReference type="PROSITE" id="PS50977"/>
    </source>
</evidence>
<keyword evidence="2 4" id="KW-0238">DNA-binding</keyword>
<dbReference type="Pfam" id="PF00440">
    <property type="entry name" value="TetR_N"/>
    <property type="match status" value="1"/>
</dbReference>
<evidence type="ECO:0000256" key="2">
    <source>
        <dbReference type="ARBA" id="ARBA00023125"/>
    </source>
</evidence>
<accession>A0ABQ5R2S1</accession>
<keyword evidence="7" id="KW-1185">Reference proteome</keyword>
<reference evidence="6" key="1">
    <citation type="submission" date="2022-12" db="EMBL/GenBank/DDBJ databases">
        <title>New Phytohabitans aurantiacus sp. RD004123 nov., an actinomycete isolated from soil.</title>
        <authorList>
            <person name="Triningsih D.W."/>
            <person name="Harunari E."/>
            <person name="Igarashi Y."/>
        </authorList>
    </citation>
    <scope>NUCLEOTIDE SEQUENCE</scope>
    <source>
        <strain evidence="6">RD004123</strain>
    </source>
</reference>
<dbReference type="PRINTS" id="PR00455">
    <property type="entry name" value="HTHTETR"/>
</dbReference>
<sequence length="200" mass="21995">MAEDTKARIRAVAVELFTAQGFEQTSLREIADRVGMTKASLYYHYPSKQALLLSLVEPLVDDWRRTIEIAETLSHTSGNIRLVLGQFLDIMMRHRNACSLFMRDGAAVLAAIEPIWQEVIELTKRLNVWLAGPNPTEVDRIRAIAATETMGAAISSAFVIDKVTESVLRETLLDCASAVLDLPKEAPAAAPIVPQRVPAA</sequence>
<feature type="domain" description="HTH tetR-type" evidence="5">
    <location>
        <begin position="3"/>
        <end position="63"/>
    </location>
</feature>
<gene>
    <name evidence="6" type="ORF">Pa4123_57780</name>
</gene>
<feature type="DNA-binding region" description="H-T-H motif" evidence="4">
    <location>
        <begin position="26"/>
        <end position="45"/>
    </location>
</feature>
<evidence type="ECO:0000313" key="6">
    <source>
        <dbReference type="EMBL" id="GLI00502.1"/>
    </source>
</evidence>
<dbReference type="InterPro" id="IPR009057">
    <property type="entry name" value="Homeodomain-like_sf"/>
</dbReference>
<evidence type="ECO:0000256" key="4">
    <source>
        <dbReference type="PROSITE-ProRule" id="PRU00335"/>
    </source>
</evidence>
<dbReference type="Proteomes" id="UP001144280">
    <property type="component" value="Unassembled WGS sequence"/>
</dbReference>
<dbReference type="PANTHER" id="PTHR30055">
    <property type="entry name" value="HTH-TYPE TRANSCRIPTIONAL REGULATOR RUTR"/>
    <property type="match status" value="1"/>
</dbReference>
<comment type="caution">
    <text evidence="6">The sequence shown here is derived from an EMBL/GenBank/DDBJ whole genome shotgun (WGS) entry which is preliminary data.</text>
</comment>
<dbReference type="Gene3D" id="1.10.357.10">
    <property type="entry name" value="Tetracycline Repressor, domain 2"/>
    <property type="match status" value="1"/>
</dbReference>
<dbReference type="PANTHER" id="PTHR30055:SF234">
    <property type="entry name" value="HTH-TYPE TRANSCRIPTIONAL REGULATOR BETI"/>
    <property type="match status" value="1"/>
</dbReference>
<proteinExistence type="predicted"/>
<keyword evidence="3" id="KW-0804">Transcription</keyword>
<dbReference type="PROSITE" id="PS50977">
    <property type="entry name" value="HTH_TETR_2"/>
    <property type="match status" value="1"/>
</dbReference>
<keyword evidence="1" id="KW-0805">Transcription regulation</keyword>
<protein>
    <recommendedName>
        <fullName evidence="5">HTH tetR-type domain-containing protein</fullName>
    </recommendedName>
</protein>
<dbReference type="EMBL" id="BSDI01000032">
    <property type="protein sequence ID" value="GLI00502.1"/>
    <property type="molecule type" value="Genomic_DNA"/>
</dbReference>
<evidence type="ECO:0000256" key="1">
    <source>
        <dbReference type="ARBA" id="ARBA00023015"/>
    </source>
</evidence>
<evidence type="ECO:0000313" key="7">
    <source>
        <dbReference type="Proteomes" id="UP001144280"/>
    </source>
</evidence>
<dbReference type="InterPro" id="IPR050109">
    <property type="entry name" value="HTH-type_TetR-like_transc_reg"/>
</dbReference>
<dbReference type="RefSeq" id="WP_281900842.1">
    <property type="nucleotide sequence ID" value="NZ_BSDI01000032.1"/>
</dbReference>
<name>A0ABQ5R2S1_9ACTN</name>
<organism evidence="6 7">
    <name type="scientific">Phytohabitans aurantiacus</name>
    <dbReference type="NCBI Taxonomy" id="3016789"/>
    <lineage>
        <taxon>Bacteria</taxon>
        <taxon>Bacillati</taxon>
        <taxon>Actinomycetota</taxon>
        <taxon>Actinomycetes</taxon>
        <taxon>Micromonosporales</taxon>
        <taxon>Micromonosporaceae</taxon>
    </lineage>
</organism>
<evidence type="ECO:0000256" key="3">
    <source>
        <dbReference type="ARBA" id="ARBA00023163"/>
    </source>
</evidence>